<name>A0A1V9ZTE3_ACHHY</name>
<dbReference type="Proteomes" id="UP000243579">
    <property type="component" value="Unassembled WGS sequence"/>
</dbReference>
<evidence type="ECO:0000313" key="2">
    <source>
        <dbReference type="Proteomes" id="UP000243579"/>
    </source>
</evidence>
<reference evidence="1 2" key="1">
    <citation type="journal article" date="2014" name="Genome Biol. Evol.">
        <title>The secreted proteins of Achlya hypogyna and Thraustotheca clavata identify the ancestral oomycete secretome and reveal gene acquisitions by horizontal gene transfer.</title>
        <authorList>
            <person name="Misner I."/>
            <person name="Blouin N."/>
            <person name="Leonard G."/>
            <person name="Richards T.A."/>
            <person name="Lane C.E."/>
        </authorList>
    </citation>
    <scope>NUCLEOTIDE SEQUENCE [LARGE SCALE GENOMIC DNA]</scope>
    <source>
        <strain evidence="1 2">ATCC 48635</strain>
    </source>
</reference>
<keyword evidence="2" id="KW-1185">Reference proteome</keyword>
<protein>
    <submittedName>
        <fullName evidence="1">Uncharacterized protein</fullName>
    </submittedName>
</protein>
<accession>A0A1V9ZTE3</accession>
<organism evidence="1 2">
    <name type="scientific">Achlya hypogyna</name>
    <name type="common">Oomycete</name>
    <name type="synonym">Protoachlya hypogyna</name>
    <dbReference type="NCBI Taxonomy" id="1202772"/>
    <lineage>
        <taxon>Eukaryota</taxon>
        <taxon>Sar</taxon>
        <taxon>Stramenopiles</taxon>
        <taxon>Oomycota</taxon>
        <taxon>Saprolegniomycetes</taxon>
        <taxon>Saprolegniales</taxon>
        <taxon>Achlyaceae</taxon>
        <taxon>Achlya</taxon>
    </lineage>
</organism>
<gene>
    <name evidence="1" type="ORF">ACHHYP_01347</name>
</gene>
<evidence type="ECO:0000313" key="1">
    <source>
        <dbReference type="EMBL" id="OQS01285.1"/>
    </source>
</evidence>
<proteinExistence type="predicted"/>
<sequence>MTSGIFVLVRERRAGARDVREGPARLKHARGDRAHGHGYRHLVRARLEIHVGALSDKVLLAKVDQVLDTEHIGHLELEALLIQRWFNGREAVAVDTAKVDFEEAFHAFLKRPRLKNIDDTQVVVRGSDDRVGHAHARARQGLAFLGQVPLSLRRHLMHDGLERSFDIRRLLVAAGFHFRHLGIDRELDVVHPHEQ</sequence>
<dbReference type="AlphaFoldDB" id="A0A1V9ZTE3"/>
<comment type="caution">
    <text evidence="1">The sequence shown here is derived from an EMBL/GenBank/DDBJ whole genome shotgun (WGS) entry which is preliminary data.</text>
</comment>
<dbReference type="EMBL" id="JNBR01000010">
    <property type="protein sequence ID" value="OQS01285.1"/>
    <property type="molecule type" value="Genomic_DNA"/>
</dbReference>